<protein>
    <submittedName>
        <fullName evidence="2">Uncharacterized protein</fullName>
    </submittedName>
</protein>
<keyword evidence="1" id="KW-0472">Membrane</keyword>
<reference evidence="2 3" key="1">
    <citation type="submission" date="2019-04" db="EMBL/GenBank/DDBJ databases">
        <title>Lactobacillus gasseri 7171 assembly.</title>
        <authorList>
            <person name="Joris B.R."/>
            <person name="Giguere D."/>
        </authorList>
    </citation>
    <scope>NUCLEOTIDE SEQUENCE [LARGE SCALE GENOMIC DNA]</scope>
    <source>
        <strain evidence="2 3">7171</strain>
    </source>
</reference>
<evidence type="ECO:0000256" key="1">
    <source>
        <dbReference type="SAM" id="Phobius"/>
    </source>
</evidence>
<keyword evidence="1" id="KW-1133">Transmembrane helix</keyword>
<organism evidence="2 3">
    <name type="scientific">Lactobacillus gasseri</name>
    <dbReference type="NCBI Taxonomy" id="1596"/>
    <lineage>
        <taxon>Bacteria</taxon>
        <taxon>Bacillati</taxon>
        <taxon>Bacillota</taxon>
        <taxon>Bacilli</taxon>
        <taxon>Lactobacillales</taxon>
        <taxon>Lactobacillaceae</taxon>
        <taxon>Lactobacillus</taxon>
    </lineage>
</organism>
<evidence type="ECO:0000313" key="2">
    <source>
        <dbReference type="EMBL" id="TQW15021.1"/>
    </source>
</evidence>
<comment type="caution">
    <text evidence="2">The sequence shown here is derived from an EMBL/GenBank/DDBJ whole genome shotgun (WGS) entry which is preliminary data.</text>
</comment>
<sequence length="51" mass="5906">MSFTKWINQSINKFMGTQFTERETEIITIGATFTVIAVVFLLMYNVVFPNI</sequence>
<keyword evidence="3" id="KW-1185">Reference proteome</keyword>
<evidence type="ECO:0000313" key="3">
    <source>
        <dbReference type="Proteomes" id="UP000316012"/>
    </source>
</evidence>
<dbReference type="Proteomes" id="UP000316012">
    <property type="component" value="Unassembled WGS sequence"/>
</dbReference>
<gene>
    <name evidence="2" type="ORF">FIPPAONL_01232</name>
</gene>
<proteinExistence type="predicted"/>
<name>A0ABY3BDA4_LACGS</name>
<feature type="transmembrane region" description="Helical" evidence="1">
    <location>
        <begin position="26"/>
        <end position="47"/>
    </location>
</feature>
<keyword evidence="1" id="KW-0812">Transmembrane</keyword>
<dbReference type="EMBL" id="SRMD01000086">
    <property type="protein sequence ID" value="TQW15021.1"/>
    <property type="molecule type" value="Genomic_DNA"/>
</dbReference>
<accession>A0ABY3BDA4</accession>